<dbReference type="InterPro" id="IPR001611">
    <property type="entry name" value="Leu-rich_rpt"/>
</dbReference>
<proteinExistence type="predicted"/>
<dbReference type="EMBL" id="MN740328">
    <property type="protein sequence ID" value="QHU00651.1"/>
    <property type="molecule type" value="Genomic_DNA"/>
</dbReference>
<protein>
    <submittedName>
        <fullName evidence="1">Uncharacterized protein</fullName>
    </submittedName>
</protein>
<accession>A0A6C0J7D2</accession>
<sequence length="213" mass="25266">MEIKLPVSIGEAIDKLTILDIKSNKITDSRKLDVLKEYEILHTTLNPCIHKYQDLYDSMRKINMIIWNQMEILRDGSLNDTDYTKLCRDCIKSNDIRFRVKNKINLISNSSLKEQKSYKINRLLIELNCNENCFFLFVKPIKYFSFIYDEIIILSSNNLCNISDRFDYDNTIKYNIELTDFTVTHTYTFNDSVYTKDKIYDIMSITDEIIQLI</sequence>
<dbReference type="AlphaFoldDB" id="A0A6C0J7D2"/>
<organism evidence="1">
    <name type="scientific">viral metagenome</name>
    <dbReference type="NCBI Taxonomy" id="1070528"/>
    <lineage>
        <taxon>unclassified sequences</taxon>
        <taxon>metagenomes</taxon>
        <taxon>organismal metagenomes</taxon>
    </lineage>
</organism>
<evidence type="ECO:0000313" key="1">
    <source>
        <dbReference type="EMBL" id="QHU00651.1"/>
    </source>
</evidence>
<reference evidence="1" key="1">
    <citation type="journal article" date="2020" name="Nature">
        <title>Giant virus diversity and host interactions through global metagenomics.</title>
        <authorList>
            <person name="Schulz F."/>
            <person name="Roux S."/>
            <person name="Paez-Espino D."/>
            <person name="Jungbluth S."/>
            <person name="Walsh D.A."/>
            <person name="Denef V.J."/>
            <person name="McMahon K.D."/>
            <person name="Konstantinidis K.T."/>
            <person name="Eloe-Fadrosh E.A."/>
            <person name="Kyrpides N.C."/>
            <person name="Woyke T."/>
        </authorList>
    </citation>
    <scope>NUCLEOTIDE SEQUENCE</scope>
    <source>
        <strain evidence="1">GVMAG-M-3300025860-20</strain>
    </source>
</reference>
<name>A0A6C0J7D2_9ZZZZ</name>
<dbReference type="PROSITE" id="PS51450">
    <property type="entry name" value="LRR"/>
    <property type="match status" value="1"/>
</dbReference>